<sequence length="102" mass="11294">MKSWTCTNCGLVERLNHFFPDSCSACGGSMICDDGRTTNSIREPEITDCFDLLNDAAEGDAAANVILWQECAPPSVYKKHMIEDLLLQNRMEMMQAIFGNAA</sequence>
<keyword evidence="2" id="KW-1185">Reference proteome</keyword>
<reference evidence="2" key="1">
    <citation type="submission" date="2016-01" db="EMBL/GenBank/DDBJ databases">
        <authorList>
            <person name="Regsiter A."/>
            <person name="william w."/>
        </authorList>
    </citation>
    <scope>NUCLEOTIDE SEQUENCE [LARGE SCALE GENOMIC DNA]</scope>
    <source>
        <strain evidence="2">CFBP 6623</strain>
    </source>
</reference>
<evidence type="ECO:0000313" key="2">
    <source>
        <dbReference type="Proteomes" id="UP000191988"/>
    </source>
</evidence>
<organism evidence="1 2">
    <name type="scientific">Agrobacterium tomkonis CFBP 6623</name>
    <dbReference type="NCBI Taxonomy" id="1183432"/>
    <lineage>
        <taxon>Bacteria</taxon>
        <taxon>Pseudomonadati</taxon>
        <taxon>Pseudomonadota</taxon>
        <taxon>Alphaproteobacteria</taxon>
        <taxon>Hyphomicrobiales</taxon>
        <taxon>Rhizobiaceae</taxon>
        <taxon>Rhizobium/Agrobacterium group</taxon>
        <taxon>Agrobacterium</taxon>
        <taxon>Agrobacterium tumefaciens complex</taxon>
    </lineage>
</organism>
<dbReference type="AlphaFoldDB" id="A0A1S7PE72"/>
<gene>
    <name evidence="1" type="ORF">AGR3A_Cc250118</name>
</gene>
<evidence type="ECO:0000313" key="1">
    <source>
        <dbReference type="EMBL" id="CUX19924.1"/>
    </source>
</evidence>
<accession>A0A1S7PE72</accession>
<dbReference type="STRING" id="1183432.AGR3A_Cc250118"/>
<dbReference type="EMBL" id="FBWK01000018">
    <property type="protein sequence ID" value="CUX19924.1"/>
    <property type="molecule type" value="Genomic_DNA"/>
</dbReference>
<dbReference type="RefSeq" id="WP_137002509.1">
    <property type="nucleotide sequence ID" value="NZ_LT009723.1"/>
</dbReference>
<name>A0A1S7PE72_9HYPH</name>
<proteinExistence type="predicted"/>
<dbReference type="Proteomes" id="UP000191988">
    <property type="component" value="Unassembled WGS sequence"/>
</dbReference>
<protein>
    <submittedName>
        <fullName evidence="1">Uncharacterized protein</fullName>
    </submittedName>
</protein>